<accession>A0A5B0NHT3</accession>
<evidence type="ECO:0000256" key="1">
    <source>
        <dbReference type="ARBA" id="ARBA00006815"/>
    </source>
</evidence>
<organism evidence="6 7">
    <name type="scientific">Puccinia graminis f. sp. tritici</name>
    <dbReference type="NCBI Taxonomy" id="56615"/>
    <lineage>
        <taxon>Eukaryota</taxon>
        <taxon>Fungi</taxon>
        <taxon>Dikarya</taxon>
        <taxon>Basidiomycota</taxon>
        <taxon>Pucciniomycotina</taxon>
        <taxon>Pucciniomycetes</taxon>
        <taxon>Pucciniales</taxon>
        <taxon>Pucciniaceae</taxon>
        <taxon>Puccinia</taxon>
    </lineage>
</organism>
<dbReference type="InterPro" id="IPR021131">
    <property type="entry name" value="Ribosomal_uL15/eL18"/>
</dbReference>
<gene>
    <name evidence="6" type="ORF">PGTUg99_034696</name>
</gene>
<dbReference type="GO" id="GO:0022625">
    <property type="term" value="C:cytosolic large ribosomal subunit"/>
    <property type="evidence" value="ECO:0007669"/>
    <property type="project" value="TreeGrafter"/>
</dbReference>
<dbReference type="Proteomes" id="UP000325313">
    <property type="component" value="Unassembled WGS sequence"/>
</dbReference>
<evidence type="ECO:0000256" key="3">
    <source>
        <dbReference type="ARBA" id="ARBA00023274"/>
    </source>
</evidence>
<dbReference type="EMBL" id="VDEP01000405">
    <property type="protein sequence ID" value="KAA1088911.1"/>
    <property type="molecule type" value="Genomic_DNA"/>
</dbReference>
<dbReference type="InterPro" id="IPR021132">
    <property type="entry name" value="Ribosomal_eL18/eL18-A/B/_CS"/>
</dbReference>
<dbReference type="PROSITE" id="PS01106">
    <property type="entry name" value="RIBOSOMAL_L18E"/>
    <property type="match status" value="1"/>
</dbReference>
<feature type="region of interest" description="Disordered" evidence="4">
    <location>
        <begin position="147"/>
        <end position="167"/>
    </location>
</feature>
<keyword evidence="2" id="KW-0689">Ribosomal protein</keyword>
<keyword evidence="3" id="KW-0687">Ribonucleoprotein</keyword>
<dbReference type="FunFam" id="3.100.10.10:FF:000001">
    <property type="entry name" value="60S ribosomal protein L18"/>
    <property type="match status" value="1"/>
</dbReference>
<dbReference type="GO" id="GO:0003723">
    <property type="term" value="F:RNA binding"/>
    <property type="evidence" value="ECO:0007669"/>
    <property type="project" value="TreeGrafter"/>
</dbReference>
<dbReference type="SUPFAM" id="SSF52080">
    <property type="entry name" value="Ribosomal proteins L15p and L18e"/>
    <property type="match status" value="1"/>
</dbReference>
<evidence type="ECO:0000313" key="7">
    <source>
        <dbReference type="Proteomes" id="UP000325313"/>
    </source>
</evidence>
<dbReference type="GO" id="GO:0003735">
    <property type="term" value="F:structural constituent of ribosome"/>
    <property type="evidence" value="ECO:0007669"/>
    <property type="project" value="InterPro"/>
</dbReference>
<protein>
    <recommendedName>
        <fullName evidence="5">Large ribosomal subunit protein uL15/eL18 domain-containing protein</fullName>
    </recommendedName>
</protein>
<evidence type="ECO:0000259" key="5">
    <source>
        <dbReference type="Pfam" id="PF17135"/>
    </source>
</evidence>
<feature type="domain" description="Large ribosomal subunit protein uL15/eL18" evidence="5">
    <location>
        <begin position="195"/>
        <end position="376"/>
    </location>
</feature>
<dbReference type="AlphaFoldDB" id="A0A5B0NHT3"/>
<name>A0A5B0NHT3_PUCGR</name>
<evidence type="ECO:0000256" key="4">
    <source>
        <dbReference type="SAM" id="MobiDB-lite"/>
    </source>
</evidence>
<reference evidence="6 7" key="1">
    <citation type="submission" date="2019-05" db="EMBL/GenBank/DDBJ databases">
        <title>Emergence of the Ug99 lineage of the wheat stem rust pathogen through somatic hybridization.</title>
        <authorList>
            <person name="Li F."/>
            <person name="Upadhyaya N.M."/>
            <person name="Sperschneider J."/>
            <person name="Matny O."/>
            <person name="Nguyen-Phuc H."/>
            <person name="Mago R."/>
            <person name="Raley C."/>
            <person name="Miller M.E."/>
            <person name="Silverstein K.A.T."/>
            <person name="Henningsen E."/>
            <person name="Hirsch C.D."/>
            <person name="Visser B."/>
            <person name="Pretorius Z.A."/>
            <person name="Steffenson B.J."/>
            <person name="Schwessinger B."/>
            <person name="Dodds P.N."/>
            <person name="Figueroa M."/>
        </authorList>
    </citation>
    <scope>NUCLEOTIDE SEQUENCE [LARGE SCALE GENOMIC DNA]</scope>
    <source>
        <strain evidence="6 7">Ug99</strain>
    </source>
</reference>
<dbReference type="PANTHER" id="PTHR10934">
    <property type="entry name" value="60S RIBOSOMAL PROTEIN L18"/>
    <property type="match status" value="1"/>
</dbReference>
<evidence type="ECO:0000256" key="2">
    <source>
        <dbReference type="ARBA" id="ARBA00022980"/>
    </source>
</evidence>
<dbReference type="GO" id="GO:0006412">
    <property type="term" value="P:translation"/>
    <property type="evidence" value="ECO:0007669"/>
    <property type="project" value="InterPro"/>
</dbReference>
<dbReference type="InterPro" id="IPR000039">
    <property type="entry name" value="Ribosomal_eL18"/>
</dbReference>
<proteinExistence type="inferred from homology"/>
<evidence type="ECO:0000313" key="6">
    <source>
        <dbReference type="EMBL" id="KAA1088911.1"/>
    </source>
</evidence>
<comment type="caution">
    <text evidence="6">The sequence shown here is derived from an EMBL/GenBank/DDBJ whole genome shotgun (WGS) entry which is preliminary data.</text>
</comment>
<dbReference type="InterPro" id="IPR036227">
    <property type="entry name" value="Ribosomal_uL15/eL18_sf"/>
</dbReference>
<dbReference type="Pfam" id="PF17135">
    <property type="entry name" value="Ribosomal_L18"/>
    <property type="match status" value="1"/>
</dbReference>
<dbReference type="PANTHER" id="PTHR10934:SF2">
    <property type="entry name" value="LARGE RIBOSOMAL SUBUNIT PROTEIN EL18"/>
    <property type="match status" value="1"/>
</dbReference>
<dbReference type="Gene3D" id="3.100.10.10">
    <property type="match status" value="1"/>
</dbReference>
<comment type="similarity">
    <text evidence="1">Belongs to the eukaryotic ribosomal protein eL18 family.</text>
</comment>
<sequence length="376" mass="41797">MPGYAYQRVLEHLQQSRDWVIFSPNQRLAGEFRGPAEPQLDPQLIAPHLAPGYKPKAIAAVAETGYSPLAGFFLQHTHTTPTTRLDPPFQNLATPPPKQSLVIYDSLVTWPTAPCYLLPVCCGSSVTEVRQGCEMRLQGAIRAEIDPGSAGDALRPSRHPSESSNRFIRPRPADFIADHGIARIRHSAALFEGGGVDIVKHHVRKGHRTAPKSEDPYLLLLVKLYRFLARRTESSFNKVVLRRLYMSKINRPPMSVSRIARTVKDTPGKTVVVVSTVTDDVRLVEVPKLSIAALRFTATARARILAAGGECLTLDQLALRCPTGSNTVLLRGKRNSREAVRHFGHGPHKHKRPYVLSKGRKFEKARGRRKSRGFKV</sequence>